<sequence>MAVIMEQYASQLVDQYGANAAAHMIANNSGNTGPHAQTHTRGSGLSGLSGMGSGSGGGGGGAYAQMPPNPFSPNPTPA</sequence>
<feature type="compositionally biased region" description="Polar residues" evidence="1">
    <location>
        <begin position="27"/>
        <end position="41"/>
    </location>
</feature>
<keyword evidence="3" id="KW-1185">Reference proteome</keyword>
<organism evidence="2 3">
    <name type="scientific">Mycena metata</name>
    <dbReference type="NCBI Taxonomy" id="1033252"/>
    <lineage>
        <taxon>Eukaryota</taxon>
        <taxon>Fungi</taxon>
        <taxon>Dikarya</taxon>
        <taxon>Basidiomycota</taxon>
        <taxon>Agaricomycotina</taxon>
        <taxon>Agaricomycetes</taxon>
        <taxon>Agaricomycetidae</taxon>
        <taxon>Agaricales</taxon>
        <taxon>Marasmiineae</taxon>
        <taxon>Mycenaceae</taxon>
        <taxon>Mycena</taxon>
    </lineage>
</organism>
<gene>
    <name evidence="2" type="ORF">B0H16DRAFT_1431668</name>
</gene>
<evidence type="ECO:0000313" key="2">
    <source>
        <dbReference type="EMBL" id="KAJ7721814.1"/>
    </source>
</evidence>
<comment type="caution">
    <text evidence="2">The sequence shown here is derived from an EMBL/GenBank/DDBJ whole genome shotgun (WGS) entry which is preliminary data.</text>
</comment>
<feature type="region of interest" description="Disordered" evidence="1">
    <location>
        <begin position="27"/>
        <end position="78"/>
    </location>
</feature>
<evidence type="ECO:0000313" key="3">
    <source>
        <dbReference type="Proteomes" id="UP001215598"/>
    </source>
</evidence>
<reference evidence="2" key="1">
    <citation type="submission" date="2023-03" db="EMBL/GenBank/DDBJ databases">
        <title>Massive genome expansion in bonnet fungi (Mycena s.s.) driven by repeated elements and novel gene families across ecological guilds.</title>
        <authorList>
            <consortium name="Lawrence Berkeley National Laboratory"/>
            <person name="Harder C.B."/>
            <person name="Miyauchi S."/>
            <person name="Viragh M."/>
            <person name="Kuo A."/>
            <person name="Thoen E."/>
            <person name="Andreopoulos B."/>
            <person name="Lu D."/>
            <person name="Skrede I."/>
            <person name="Drula E."/>
            <person name="Henrissat B."/>
            <person name="Morin E."/>
            <person name="Kohler A."/>
            <person name="Barry K."/>
            <person name="LaButti K."/>
            <person name="Morin E."/>
            <person name="Salamov A."/>
            <person name="Lipzen A."/>
            <person name="Mereny Z."/>
            <person name="Hegedus B."/>
            <person name="Baldrian P."/>
            <person name="Stursova M."/>
            <person name="Weitz H."/>
            <person name="Taylor A."/>
            <person name="Grigoriev I.V."/>
            <person name="Nagy L.G."/>
            <person name="Martin F."/>
            <person name="Kauserud H."/>
        </authorList>
    </citation>
    <scope>NUCLEOTIDE SEQUENCE</scope>
    <source>
        <strain evidence="2">CBHHK182m</strain>
    </source>
</reference>
<dbReference type="AlphaFoldDB" id="A0AAD7HJ73"/>
<feature type="compositionally biased region" description="Pro residues" evidence="1">
    <location>
        <begin position="67"/>
        <end position="78"/>
    </location>
</feature>
<name>A0AAD7HJ73_9AGAR</name>
<feature type="compositionally biased region" description="Gly residues" evidence="1">
    <location>
        <begin position="44"/>
        <end position="62"/>
    </location>
</feature>
<dbReference type="EMBL" id="JARKIB010000226">
    <property type="protein sequence ID" value="KAJ7721814.1"/>
    <property type="molecule type" value="Genomic_DNA"/>
</dbReference>
<dbReference type="Proteomes" id="UP001215598">
    <property type="component" value="Unassembled WGS sequence"/>
</dbReference>
<feature type="non-terminal residue" evidence="2">
    <location>
        <position position="1"/>
    </location>
</feature>
<evidence type="ECO:0000256" key="1">
    <source>
        <dbReference type="SAM" id="MobiDB-lite"/>
    </source>
</evidence>
<proteinExistence type="predicted"/>
<accession>A0AAD7HJ73</accession>
<protein>
    <submittedName>
        <fullName evidence="2">Uncharacterized protein</fullName>
    </submittedName>
</protein>